<feature type="non-terminal residue" evidence="6">
    <location>
        <position position="1"/>
    </location>
</feature>
<evidence type="ECO:0008006" key="8">
    <source>
        <dbReference type="Google" id="ProtNLM"/>
    </source>
</evidence>
<evidence type="ECO:0000256" key="3">
    <source>
        <dbReference type="ARBA" id="ARBA00022692"/>
    </source>
</evidence>
<sequence length="149" mass="17114">DVKTHLTGYIINHYRLLWLKLSDILQKLGNAYARTYSTYSLFMLTNITIAVYGFTSEIVDHGFRFTFKEMGLLVDTCYCGTLLYVFCDCSHQASINIANKIEDTLMHLELSKVDPTTAKEVNQYEYNIEVPKYLCDKNEGVKNGTTTIR</sequence>
<dbReference type="AlphaFoldDB" id="A0A8K0G742"/>
<keyword evidence="3" id="KW-0812">Transmembrane</keyword>
<dbReference type="Proteomes" id="UP000801492">
    <property type="component" value="Unassembled WGS sequence"/>
</dbReference>
<evidence type="ECO:0000313" key="6">
    <source>
        <dbReference type="EMBL" id="KAF2887953.1"/>
    </source>
</evidence>
<dbReference type="GO" id="GO:0050909">
    <property type="term" value="P:sensory perception of taste"/>
    <property type="evidence" value="ECO:0007669"/>
    <property type="project" value="InterPro"/>
</dbReference>
<dbReference type="GO" id="GO:0005886">
    <property type="term" value="C:plasma membrane"/>
    <property type="evidence" value="ECO:0007669"/>
    <property type="project" value="UniProtKB-SubCell"/>
</dbReference>
<dbReference type="EMBL" id="VTPC01080913">
    <property type="protein sequence ID" value="KAF2887953.1"/>
    <property type="molecule type" value="Genomic_DNA"/>
</dbReference>
<evidence type="ECO:0000256" key="5">
    <source>
        <dbReference type="ARBA" id="ARBA00023136"/>
    </source>
</evidence>
<accession>A0A8K0G742</accession>
<proteinExistence type="predicted"/>
<evidence type="ECO:0000256" key="4">
    <source>
        <dbReference type="ARBA" id="ARBA00022989"/>
    </source>
</evidence>
<protein>
    <recommendedName>
        <fullName evidence="8">Gustatory receptor</fullName>
    </recommendedName>
</protein>
<evidence type="ECO:0000313" key="7">
    <source>
        <dbReference type="Proteomes" id="UP000801492"/>
    </source>
</evidence>
<gene>
    <name evidence="6" type="ORF">ILUMI_18220</name>
</gene>
<dbReference type="OrthoDB" id="6625921at2759"/>
<evidence type="ECO:0000256" key="2">
    <source>
        <dbReference type="ARBA" id="ARBA00022475"/>
    </source>
</evidence>
<keyword evidence="7" id="KW-1185">Reference proteome</keyword>
<evidence type="ECO:0000256" key="1">
    <source>
        <dbReference type="ARBA" id="ARBA00004651"/>
    </source>
</evidence>
<comment type="subcellular location">
    <subcellularLocation>
        <location evidence="1">Cell membrane</location>
        <topology evidence="1">Multi-pass membrane protein</topology>
    </subcellularLocation>
</comment>
<name>A0A8K0G742_IGNLU</name>
<keyword evidence="4" id="KW-1133">Transmembrane helix</keyword>
<organism evidence="6 7">
    <name type="scientific">Ignelater luminosus</name>
    <name type="common">Cucubano</name>
    <name type="synonym">Pyrophorus luminosus</name>
    <dbReference type="NCBI Taxonomy" id="2038154"/>
    <lineage>
        <taxon>Eukaryota</taxon>
        <taxon>Metazoa</taxon>
        <taxon>Ecdysozoa</taxon>
        <taxon>Arthropoda</taxon>
        <taxon>Hexapoda</taxon>
        <taxon>Insecta</taxon>
        <taxon>Pterygota</taxon>
        <taxon>Neoptera</taxon>
        <taxon>Endopterygota</taxon>
        <taxon>Coleoptera</taxon>
        <taxon>Polyphaga</taxon>
        <taxon>Elateriformia</taxon>
        <taxon>Elateroidea</taxon>
        <taxon>Elateridae</taxon>
        <taxon>Agrypninae</taxon>
        <taxon>Pyrophorini</taxon>
        <taxon>Ignelater</taxon>
    </lineage>
</organism>
<dbReference type="InterPro" id="IPR013604">
    <property type="entry name" value="7TM_chemorcpt"/>
</dbReference>
<keyword evidence="5" id="KW-0472">Membrane</keyword>
<dbReference type="Pfam" id="PF08395">
    <property type="entry name" value="7tm_7"/>
    <property type="match status" value="1"/>
</dbReference>
<keyword evidence="2" id="KW-1003">Cell membrane</keyword>
<reference evidence="6" key="1">
    <citation type="submission" date="2019-08" db="EMBL/GenBank/DDBJ databases">
        <title>The genome of the North American firefly Photinus pyralis.</title>
        <authorList>
            <consortium name="Photinus pyralis genome working group"/>
            <person name="Fallon T.R."/>
            <person name="Sander Lower S.E."/>
            <person name="Weng J.-K."/>
        </authorList>
    </citation>
    <scope>NUCLEOTIDE SEQUENCE</scope>
    <source>
        <strain evidence="6">TRF0915ILg1</strain>
        <tissue evidence="6">Whole body</tissue>
    </source>
</reference>
<comment type="caution">
    <text evidence="6">The sequence shown here is derived from an EMBL/GenBank/DDBJ whole genome shotgun (WGS) entry which is preliminary data.</text>
</comment>